<dbReference type="InterPro" id="IPR044543">
    <property type="entry name" value="YHJQ-like"/>
</dbReference>
<dbReference type="Gene3D" id="1.20.1270.360">
    <property type="match status" value="1"/>
</dbReference>
<evidence type="ECO:0000256" key="1">
    <source>
        <dbReference type="SAM" id="MobiDB-lite"/>
    </source>
</evidence>
<gene>
    <name evidence="2" type="ORF">SAMN05660297_03134</name>
</gene>
<evidence type="ECO:0008006" key="4">
    <source>
        <dbReference type="Google" id="ProtNLM"/>
    </source>
</evidence>
<organism evidence="2 3">
    <name type="scientific">Natronincola peptidivorans</name>
    <dbReference type="NCBI Taxonomy" id="426128"/>
    <lineage>
        <taxon>Bacteria</taxon>
        <taxon>Bacillati</taxon>
        <taxon>Bacillota</taxon>
        <taxon>Clostridia</taxon>
        <taxon>Peptostreptococcales</taxon>
        <taxon>Natronincolaceae</taxon>
        <taxon>Natronincola</taxon>
    </lineage>
</organism>
<sequence length="134" mass="15465">MENNRGAHPMHYHGGYHGGHHHHHHHHHHQGILDTLQRCEEMCEHMTTFLKRRHDVTMRKVQLELLRDCADICTLTAKFIARNSSFARGIAGFCAYICEVCGVECAKFPDRESQECARICFHCAKECRAFAGMH</sequence>
<dbReference type="Proteomes" id="UP000199568">
    <property type="component" value="Unassembled WGS sequence"/>
</dbReference>
<dbReference type="PANTHER" id="PTHR37310:SF1">
    <property type="entry name" value="CYTOPLASMIC PROTEIN"/>
    <property type="match status" value="1"/>
</dbReference>
<feature type="region of interest" description="Disordered" evidence="1">
    <location>
        <begin position="1"/>
        <end position="27"/>
    </location>
</feature>
<accession>A0A1I0GBK8</accession>
<protein>
    <recommendedName>
        <fullName evidence="4">Ferredoxin</fullName>
    </recommendedName>
</protein>
<evidence type="ECO:0000313" key="2">
    <source>
        <dbReference type="EMBL" id="SET68112.1"/>
    </source>
</evidence>
<feature type="compositionally biased region" description="Basic residues" evidence="1">
    <location>
        <begin position="18"/>
        <end position="27"/>
    </location>
</feature>
<dbReference type="PANTHER" id="PTHR37310">
    <property type="entry name" value="CYTOPLASMIC PROTEIN-RELATED"/>
    <property type="match status" value="1"/>
</dbReference>
<dbReference type="CDD" id="cd08026">
    <property type="entry name" value="DUF326"/>
    <property type="match status" value="1"/>
</dbReference>
<dbReference type="RefSeq" id="WP_208976161.1">
    <property type="nucleotide sequence ID" value="NZ_FOHU01000019.1"/>
</dbReference>
<evidence type="ECO:0000313" key="3">
    <source>
        <dbReference type="Proteomes" id="UP000199568"/>
    </source>
</evidence>
<proteinExistence type="predicted"/>
<dbReference type="EMBL" id="FOHU01000019">
    <property type="protein sequence ID" value="SET68112.1"/>
    <property type="molecule type" value="Genomic_DNA"/>
</dbReference>
<name>A0A1I0GBK8_9FIRM</name>
<keyword evidence="3" id="KW-1185">Reference proteome</keyword>
<reference evidence="2 3" key="1">
    <citation type="submission" date="2016-10" db="EMBL/GenBank/DDBJ databases">
        <authorList>
            <person name="de Groot N.N."/>
        </authorList>
    </citation>
    <scope>NUCLEOTIDE SEQUENCE [LARGE SCALE GENOMIC DNA]</scope>
    <source>
        <strain evidence="2 3">DSM 18979</strain>
    </source>
</reference>
<dbReference type="Pfam" id="PF03860">
    <property type="entry name" value="Csp"/>
    <property type="match status" value="1"/>
</dbReference>
<dbReference type="InterPro" id="IPR005560">
    <property type="entry name" value="Csp_YhjQ"/>
</dbReference>
<dbReference type="AlphaFoldDB" id="A0A1I0GBK8"/>